<protein>
    <submittedName>
        <fullName evidence="2">Macrophage erythroblast attacher-related</fullName>
    </submittedName>
</protein>
<dbReference type="Pfam" id="PF10607">
    <property type="entry name" value="CTLH"/>
    <property type="match status" value="1"/>
</dbReference>
<gene>
    <name evidence="2" type="ORF">M0812_14830</name>
</gene>
<dbReference type="AlphaFoldDB" id="A0AAV7ZCF2"/>
<proteinExistence type="predicted"/>
<evidence type="ECO:0000313" key="3">
    <source>
        <dbReference type="Proteomes" id="UP001146793"/>
    </source>
</evidence>
<organism evidence="2 3">
    <name type="scientific">Anaeramoeba flamelloides</name>
    <dbReference type="NCBI Taxonomy" id="1746091"/>
    <lineage>
        <taxon>Eukaryota</taxon>
        <taxon>Metamonada</taxon>
        <taxon>Anaeramoebidae</taxon>
        <taxon>Anaeramoeba</taxon>
    </lineage>
</organism>
<accession>A0AAV7ZCF2</accession>
<evidence type="ECO:0000259" key="1">
    <source>
        <dbReference type="Pfam" id="PF10607"/>
    </source>
</evidence>
<feature type="domain" description="CTLH/CRA C-terminal to LisH motif" evidence="1">
    <location>
        <begin position="1"/>
        <end position="66"/>
    </location>
</feature>
<dbReference type="Proteomes" id="UP001146793">
    <property type="component" value="Unassembled WGS sequence"/>
</dbReference>
<sequence>MKEIKQLAGCLVYSNDFAKRRFPELFDGSVWLQLHSEFIEIYCLVAEIPSHSPLELLCQAGESAVSVLKKVSGLIPIKNRRRIANGNTSCQ</sequence>
<dbReference type="InterPro" id="IPR024964">
    <property type="entry name" value="CTLH/CRA"/>
</dbReference>
<dbReference type="EMBL" id="JANTQA010000032">
    <property type="protein sequence ID" value="KAJ3438816.1"/>
    <property type="molecule type" value="Genomic_DNA"/>
</dbReference>
<name>A0AAV7ZCF2_9EUKA</name>
<evidence type="ECO:0000313" key="2">
    <source>
        <dbReference type="EMBL" id="KAJ3438816.1"/>
    </source>
</evidence>
<reference evidence="2" key="1">
    <citation type="submission" date="2022-08" db="EMBL/GenBank/DDBJ databases">
        <title>Novel sulphate-reducing endosymbionts in the free-living metamonad Anaeramoeba.</title>
        <authorList>
            <person name="Jerlstrom-Hultqvist J."/>
            <person name="Cepicka I."/>
            <person name="Gallot-Lavallee L."/>
            <person name="Salas-Leiva D."/>
            <person name="Curtis B.A."/>
            <person name="Zahonova K."/>
            <person name="Pipaliya S."/>
            <person name="Dacks J."/>
            <person name="Roger A.J."/>
        </authorList>
    </citation>
    <scope>NUCLEOTIDE SEQUENCE</scope>
    <source>
        <strain evidence="2">Busselton2</strain>
    </source>
</reference>
<comment type="caution">
    <text evidence="2">The sequence shown here is derived from an EMBL/GenBank/DDBJ whole genome shotgun (WGS) entry which is preliminary data.</text>
</comment>